<keyword evidence="2" id="KW-1185">Reference proteome</keyword>
<accession>A0A9P9ANR1</accession>
<evidence type="ECO:0000313" key="2">
    <source>
        <dbReference type="Proteomes" id="UP000777438"/>
    </source>
</evidence>
<evidence type="ECO:0000313" key="1">
    <source>
        <dbReference type="EMBL" id="KAH6892347.1"/>
    </source>
</evidence>
<dbReference type="OrthoDB" id="2687876at2759"/>
<dbReference type="Proteomes" id="UP000777438">
    <property type="component" value="Unassembled WGS sequence"/>
</dbReference>
<dbReference type="InterPro" id="IPR011009">
    <property type="entry name" value="Kinase-like_dom_sf"/>
</dbReference>
<evidence type="ECO:0008006" key="3">
    <source>
        <dbReference type="Google" id="ProtNLM"/>
    </source>
</evidence>
<proteinExistence type="predicted"/>
<gene>
    <name evidence="1" type="ORF">B0T10DRAFT_483637</name>
</gene>
<name>A0A9P9ANR1_9HYPO</name>
<dbReference type="Gene3D" id="1.10.510.10">
    <property type="entry name" value="Transferase(Phosphotransferase) domain 1"/>
    <property type="match status" value="1"/>
</dbReference>
<dbReference type="AlphaFoldDB" id="A0A9P9ANR1"/>
<protein>
    <recommendedName>
        <fullName evidence="3">Alpha-galactosidase A</fullName>
    </recommendedName>
</protein>
<dbReference type="Pfam" id="PF06293">
    <property type="entry name" value="Kdo"/>
    <property type="match status" value="1"/>
</dbReference>
<dbReference type="SUPFAM" id="SSF56112">
    <property type="entry name" value="Protein kinase-like (PK-like)"/>
    <property type="match status" value="1"/>
</dbReference>
<organism evidence="1 2">
    <name type="scientific">Thelonectria olida</name>
    <dbReference type="NCBI Taxonomy" id="1576542"/>
    <lineage>
        <taxon>Eukaryota</taxon>
        <taxon>Fungi</taxon>
        <taxon>Dikarya</taxon>
        <taxon>Ascomycota</taxon>
        <taxon>Pezizomycotina</taxon>
        <taxon>Sordariomycetes</taxon>
        <taxon>Hypocreomycetidae</taxon>
        <taxon>Hypocreales</taxon>
        <taxon>Nectriaceae</taxon>
        <taxon>Thelonectria</taxon>
    </lineage>
</organism>
<reference evidence="1 2" key="1">
    <citation type="journal article" date="2021" name="Nat. Commun.">
        <title>Genetic determinants of endophytism in the Arabidopsis root mycobiome.</title>
        <authorList>
            <person name="Mesny F."/>
            <person name="Miyauchi S."/>
            <person name="Thiergart T."/>
            <person name="Pickel B."/>
            <person name="Atanasova L."/>
            <person name="Karlsson M."/>
            <person name="Huettel B."/>
            <person name="Barry K.W."/>
            <person name="Haridas S."/>
            <person name="Chen C."/>
            <person name="Bauer D."/>
            <person name="Andreopoulos W."/>
            <person name="Pangilinan J."/>
            <person name="LaButti K."/>
            <person name="Riley R."/>
            <person name="Lipzen A."/>
            <person name="Clum A."/>
            <person name="Drula E."/>
            <person name="Henrissat B."/>
            <person name="Kohler A."/>
            <person name="Grigoriev I.V."/>
            <person name="Martin F.M."/>
            <person name="Hacquard S."/>
        </authorList>
    </citation>
    <scope>NUCLEOTIDE SEQUENCE [LARGE SCALE GENOMIC DNA]</scope>
    <source>
        <strain evidence="1 2">MPI-CAGE-CH-0241</strain>
    </source>
</reference>
<comment type="caution">
    <text evidence="1">The sequence shown here is derived from an EMBL/GenBank/DDBJ whole genome shotgun (WGS) entry which is preliminary data.</text>
</comment>
<sequence length="275" mass="30134">MASSIPERNANVKLLAVLADPDGSEVDEYRFLVDAKDVKYVTVEPGVLPKDDRTFAPVLVPALPSFPPGDWNEARVVLRNGEATFVNLNKATLPGIGNVWHPVKIDHLELMQLDRVRQTLHRVTHKSFDRPVLAKFAQFPWEVPYFAAETTSYSWIHAHAGIGPAFLGHIHEDGRVIGFLLEEISGVRTAEPGDLAACQTSLAKLHALGIKHCDINKHNFLIREDLGTAVLIDFETAQKCADAEQLEAEYEGLQASLEDMSGRGGAGFASDSSSD</sequence>
<dbReference type="EMBL" id="JAGPYM010000007">
    <property type="protein sequence ID" value="KAH6892347.1"/>
    <property type="molecule type" value="Genomic_DNA"/>
</dbReference>